<dbReference type="Proteomes" id="UP000199086">
    <property type="component" value="Unassembled WGS sequence"/>
</dbReference>
<feature type="compositionally biased region" description="Basic and acidic residues" evidence="1">
    <location>
        <begin position="72"/>
        <end position="94"/>
    </location>
</feature>
<name>A0A1G6GCT2_9ACTN</name>
<gene>
    <name evidence="2" type="ORF">GA0111570_10143</name>
</gene>
<feature type="region of interest" description="Disordered" evidence="1">
    <location>
        <begin position="1"/>
        <end position="94"/>
    </location>
</feature>
<evidence type="ECO:0000313" key="3">
    <source>
        <dbReference type="Proteomes" id="UP000199086"/>
    </source>
</evidence>
<evidence type="ECO:0000313" key="2">
    <source>
        <dbReference type="EMBL" id="SDB79774.1"/>
    </source>
</evidence>
<proteinExistence type="predicted"/>
<reference evidence="2 3" key="1">
    <citation type="submission" date="2016-06" db="EMBL/GenBank/DDBJ databases">
        <authorList>
            <person name="Olsen C.W."/>
            <person name="Carey S."/>
            <person name="Hinshaw L."/>
            <person name="Karasin A.I."/>
        </authorList>
    </citation>
    <scope>NUCLEOTIDE SEQUENCE [LARGE SCALE GENOMIC DNA]</scope>
    <source>
        <strain evidence="2 3">LZ-22</strain>
    </source>
</reference>
<dbReference type="AlphaFoldDB" id="A0A1G6GCT2"/>
<keyword evidence="3" id="KW-1185">Reference proteome</keyword>
<feature type="compositionally biased region" description="Basic and acidic residues" evidence="1">
    <location>
        <begin position="1"/>
        <end position="31"/>
    </location>
</feature>
<evidence type="ECO:0000256" key="1">
    <source>
        <dbReference type="SAM" id="MobiDB-lite"/>
    </source>
</evidence>
<accession>A0A1G6GCT2</accession>
<organism evidence="2 3">
    <name type="scientific">Raineyella antarctica</name>
    <dbReference type="NCBI Taxonomy" id="1577474"/>
    <lineage>
        <taxon>Bacteria</taxon>
        <taxon>Bacillati</taxon>
        <taxon>Actinomycetota</taxon>
        <taxon>Actinomycetes</taxon>
        <taxon>Propionibacteriales</taxon>
        <taxon>Propionibacteriaceae</taxon>
        <taxon>Raineyella</taxon>
    </lineage>
</organism>
<dbReference type="EMBL" id="FMYF01000001">
    <property type="protein sequence ID" value="SDB79774.1"/>
    <property type="molecule type" value="Genomic_DNA"/>
</dbReference>
<protein>
    <submittedName>
        <fullName evidence="2">Uncharacterized protein</fullName>
    </submittedName>
</protein>
<sequence length="94" mass="10653">MRDNEENFEDRPAGRHEDERERRTEDQRGPQDEGDLAGGQLSEVGRLDPDVDDQGTIPPADLAQQRAQGPGHDYRENAVGNERGEEEVMPRDDR</sequence>
<dbReference type="RefSeq" id="WP_092605187.1">
    <property type="nucleotide sequence ID" value="NZ_FMYF01000001.1"/>
</dbReference>